<dbReference type="Proteomes" id="UP000289856">
    <property type="component" value="Chromosome"/>
</dbReference>
<dbReference type="InterPro" id="IPR010982">
    <property type="entry name" value="Lambda_DNA-bd_dom_sf"/>
</dbReference>
<dbReference type="SUPFAM" id="SSF47413">
    <property type="entry name" value="lambda repressor-like DNA-binding domains"/>
    <property type="match status" value="1"/>
</dbReference>
<name>A0A3T1DA98_9BACL</name>
<evidence type="ECO:0000256" key="1">
    <source>
        <dbReference type="ARBA" id="ARBA00023125"/>
    </source>
</evidence>
<organism evidence="3 4">
    <name type="scientific">Cohnella abietis</name>
    <dbReference type="NCBI Taxonomy" id="2507935"/>
    <lineage>
        <taxon>Bacteria</taxon>
        <taxon>Bacillati</taxon>
        <taxon>Bacillota</taxon>
        <taxon>Bacilli</taxon>
        <taxon>Bacillales</taxon>
        <taxon>Paenibacillaceae</taxon>
        <taxon>Cohnella</taxon>
    </lineage>
</organism>
<protein>
    <recommendedName>
        <fullName evidence="2">HTH cro/C1-type domain-containing protein</fullName>
    </recommendedName>
</protein>
<dbReference type="OrthoDB" id="2627663at2"/>
<dbReference type="EMBL" id="AP019400">
    <property type="protein sequence ID" value="BBI34954.1"/>
    <property type="molecule type" value="Genomic_DNA"/>
</dbReference>
<dbReference type="Gene3D" id="1.10.260.40">
    <property type="entry name" value="lambda repressor-like DNA-binding domains"/>
    <property type="match status" value="1"/>
</dbReference>
<dbReference type="AlphaFoldDB" id="A0A3T1DA98"/>
<reference evidence="3 4" key="1">
    <citation type="submission" date="2019-01" db="EMBL/GenBank/DDBJ databases">
        <title>Complete genome sequence of Cohnella hallensis HS21 isolated from Korean fir (Abies koreana) rhizospheric soil.</title>
        <authorList>
            <person name="Jiang L."/>
            <person name="Kang S.W."/>
            <person name="Kim S."/>
            <person name="Jung J."/>
            <person name="Kim C.Y."/>
            <person name="Kim D.H."/>
            <person name="Kim S.W."/>
            <person name="Lee J."/>
        </authorList>
    </citation>
    <scope>NUCLEOTIDE SEQUENCE [LARGE SCALE GENOMIC DNA]</scope>
    <source>
        <strain evidence="3 4">HS21</strain>
    </source>
</reference>
<dbReference type="PANTHER" id="PTHR46558">
    <property type="entry name" value="TRACRIPTIONAL REGULATORY PROTEIN-RELATED-RELATED"/>
    <property type="match status" value="1"/>
</dbReference>
<dbReference type="GO" id="GO:0003677">
    <property type="term" value="F:DNA binding"/>
    <property type="evidence" value="ECO:0007669"/>
    <property type="project" value="UniProtKB-KW"/>
</dbReference>
<dbReference type="PANTHER" id="PTHR46558:SF15">
    <property type="entry name" value="HELIX-TURN-HELIX DOMAIN PROTEIN"/>
    <property type="match status" value="1"/>
</dbReference>
<evidence type="ECO:0000259" key="2">
    <source>
        <dbReference type="PROSITE" id="PS50943"/>
    </source>
</evidence>
<accession>A0A3T1DA98</accession>
<keyword evidence="1" id="KW-0238">DNA-binding</keyword>
<evidence type="ECO:0000313" key="4">
    <source>
        <dbReference type="Proteomes" id="UP000289856"/>
    </source>
</evidence>
<keyword evidence="4" id="KW-1185">Reference proteome</keyword>
<dbReference type="RefSeq" id="WP_130613147.1">
    <property type="nucleotide sequence ID" value="NZ_AP019400.1"/>
</dbReference>
<dbReference type="Pfam" id="PF01381">
    <property type="entry name" value="HTH_3"/>
    <property type="match status" value="1"/>
</dbReference>
<dbReference type="InterPro" id="IPR001387">
    <property type="entry name" value="Cro/C1-type_HTH"/>
</dbReference>
<gene>
    <name evidence="3" type="ORF">KCTCHS21_43530</name>
</gene>
<dbReference type="CDD" id="cd00093">
    <property type="entry name" value="HTH_XRE"/>
    <property type="match status" value="1"/>
</dbReference>
<proteinExistence type="predicted"/>
<dbReference type="PROSITE" id="PS50943">
    <property type="entry name" value="HTH_CROC1"/>
    <property type="match status" value="1"/>
</dbReference>
<feature type="domain" description="HTH cro/C1-type" evidence="2">
    <location>
        <begin position="13"/>
        <end position="67"/>
    </location>
</feature>
<evidence type="ECO:0000313" key="3">
    <source>
        <dbReference type="EMBL" id="BBI34954.1"/>
    </source>
</evidence>
<sequence length="107" mass="12529">MEDLIYAEIGRRIREERDKKGWTQQELSDKTEFTRSSIANIESGRQKIQVHVLFVFATIFNINPVELLPQADALIKNEKDDEKTQDDEMDFQARIFRKLEQVGGNDE</sequence>
<dbReference type="SMART" id="SM00530">
    <property type="entry name" value="HTH_XRE"/>
    <property type="match status" value="1"/>
</dbReference>
<dbReference type="KEGG" id="cohn:KCTCHS21_43530"/>